<accession>A0A445MAA4</accession>
<dbReference type="Proteomes" id="UP000290560">
    <property type="component" value="Unassembled WGS sequence"/>
</dbReference>
<proteinExistence type="predicted"/>
<evidence type="ECO:0000313" key="1">
    <source>
        <dbReference type="EMBL" id="RZR71180.1"/>
    </source>
</evidence>
<dbReference type="AlphaFoldDB" id="A0A445MAA4"/>
<sequence length="133" mass="14415">MYPIFAACERPNQEMAFSPQEHEAYQLIGLGINIARGIGFRCLERSAAAVAASDVGWELGVVSSILLSHLILLENEGGGGHGLLALEVEVTAGRGGRAGPIRLCGGRRGRGRRRSRSGPERDWVGFAWESDWR</sequence>
<gene>
    <name evidence="1" type="ORF">BHM03_00003925</name>
</gene>
<organism evidence="1">
    <name type="scientific">Ensete ventricosum</name>
    <name type="common">Abyssinian banana</name>
    <name type="synonym">Musa ensete</name>
    <dbReference type="NCBI Taxonomy" id="4639"/>
    <lineage>
        <taxon>Eukaryota</taxon>
        <taxon>Viridiplantae</taxon>
        <taxon>Streptophyta</taxon>
        <taxon>Embryophyta</taxon>
        <taxon>Tracheophyta</taxon>
        <taxon>Spermatophyta</taxon>
        <taxon>Magnoliopsida</taxon>
        <taxon>Liliopsida</taxon>
        <taxon>Zingiberales</taxon>
        <taxon>Musaceae</taxon>
        <taxon>Ensete</taxon>
    </lineage>
</organism>
<name>A0A445MAA4_ENSVE</name>
<dbReference type="EMBL" id="KV875500">
    <property type="protein sequence ID" value="RZR71180.1"/>
    <property type="molecule type" value="Genomic_DNA"/>
</dbReference>
<reference evidence="1" key="1">
    <citation type="journal article" date="2018" name="Data Brief">
        <title>Genome sequence data from 17 accessions of Ensete ventricosum, a staple food crop for millions in Ethiopia.</title>
        <authorList>
            <person name="Yemataw Z."/>
            <person name="Muzemil S."/>
            <person name="Ambachew D."/>
            <person name="Tripathi L."/>
            <person name="Tesfaye K."/>
            <person name="Chala A."/>
            <person name="Farbos A."/>
            <person name="O'Neill P."/>
            <person name="Moore K."/>
            <person name="Grant M."/>
            <person name="Studholme D.J."/>
        </authorList>
    </citation>
    <scope>NUCLEOTIDE SEQUENCE [LARGE SCALE GENOMIC DNA]</scope>
    <source>
        <tissue evidence="1">Leaf</tissue>
    </source>
</reference>
<protein>
    <submittedName>
        <fullName evidence="1">Uncharacterized protein</fullName>
    </submittedName>
</protein>